<evidence type="ECO:0000256" key="1">
    <source>
        <dbReference type="ARBA" id="ARBA00022630"/>
    </source>
</evidence>
<dbReference type="Pfam" id="PF01266">
    <property type="entry name" value="DAO"/>
    <property type="match status" value="1"/>
</dbReference>
<keyword evidence="1" id="KW-0285">Flavoprotein</keyword>
<dbReference type="EMBL" id="BFAD01000011">
    <property type="protein sequence ID" value="GBE87597.1"/>
    <property type="molecule type" value="Genomic_DNA"/>
</dbReference>
<organism evidence="7 8">
    <name type="scientific">Sparassis crispa</name>
    <dbReference type="NCBI Taxonomy" id="139825"/>
    <lineage>
        <taxon>Eukaryota</taxon>
        <taxon>Fungi</taxon>
        <taxon>Dikarya</taxon>
        <taxon>Basidiomycota</taxon>
        <taxon>Agaricomycotina</taxon>
        <taxon>Agaricomycetes</taxon>
        <taxon>Polyporales</taxon>
        <taxon>Sparassidaceae</taxon>
        <taxon>Sparassis</taxon>
    </lineage>
</organism>
<dbReference type="InterPro" id="IPR006076">
    <property type="entry name" value="FAD-dep_OxRdtase"/>
</dbReference>
<evidence type="ECO:0000256" key="2">
    <source>
        <dbReference type="ARBA" id="ARBA00022827"/>
    </source>
</evidence>
<proteinExistence type="predicted"/>
<feature type="domain" description="FAD dependent oxidoreductase" evidence="6">
    <location>
        <begin position="47"/>
        <end position="151"/>
    </location>
</feature>
<keyword evidence="3" id="KW-0560">Oxidoreductase</keyword>
<name>A0A401GZK1_9APHY</name>
<evidence type="ECO:0000313" key="7">
    <source>
        <dbReference type="EMBL" id="GBE87597.1"/>
    </source>
</evidence>
<dbReference type="InParanoid" id="A0A401GZK1"/>
<feature type="transmembrane region" description="Helical" evidence="5">
    <location>
        <begin position="48"/>
        <end position="66"/>
    </location>
</feature>
<evidence type="ECO:0000313" key="8">
    <source>
        <dbReference type="Proteomes" id="UP000287166"/>
    </source>
</evidence>
<feature type="region of interest" description="Disordered" evidence="4">
    <location>
        <begin position="217"/>
        <end position="236"/>
    </location>
</feature>
<evidence type="ECO:0000256" key="5">
    <source>
        <dbReference type="SAM" id="Phobius"/>
    </source>
</evidence>
<keyword evidence="5" id="KW-1133">Transmembrane helix</keyword>
<keyword evidence="5" id="KW-0812">Transmembrane</keyword>
<feature type="transmembrane region" description="Helical" evidence="5">
    <location>
        <begin position="14"/>
        <end position="36"/>
    </location>
</feature>
<keyword evidence="2" id="KW-0274">FAD</keyword>
<dbReference type="Gene3D" id="3.50.50.60">
    <property type="entry name" value="FAD/NAD(P)-binding domain"/>
    <property type="match status" value="1"/>
</dbReference>
<accession>A0A401GZK1</accession>
<evidence type="ECO:0000256" key="3">
    <source>
        <dbReference type="ARBA" id="ARBA00023002"/>
    </source>
</evidence>
<evidence type="ECO:0000256" key="4">
    <source>
        <dbReference type="SAM" id="MobiDB-lite"/>
    </source>
</evidence>
<dbReference type="STRING" id="139825.A0A401GZK1"/>
<feature type="compositionally biased region" description="Basic and acidic residues" evidence="4">
    <location>
        <begin position="225"/>
        <end position="236"/>
    </location>
</feature>
<dbReference type="OrthoDB" id="66881at2759"/>
<dbReference type="GO" id="GO:0016491">
    <property type="term" value="F:oxidoreductase activity"/>
    <property type="evidence" value="ECO:0007669"/>
    <property type="project" value="UniProtKB-KW"/>
</dbReference>
<protein>
    <recommendedName>
        <fullName evidence="6">FAD dependent oxidoreductase domain-containing protein</fullName>
    </recommendedName>
</protein>
<keyword evidence="5" id="KW-0472">Membrane</keyword>
<dbReference type="GeneID" id="38784514"/>
<dbReference type="PANTHER" id="PTHR23023">
    <property type="entry name" value="DIMETHYLANILINE MONOOXYGENASE"/>
    <property type="match status" value="1"/>
</dbReference>
<dbReference type="RefSeq" id="XP_027618510.1">
    <property type="nucleotide sequence ID" value="XM_027762709.1"/>
</dbReference>
<dbReference type="InterPro" id="IPR050346">
    <property type="entry name" value="FMO-like"/>
</dbReference>
<dbReference type="AlphaFoldDB" id="A0A401GZK1"/>
<keyword evidence="8" id="KW-1185">Reference proteome</keyword>
<evidence type="ECO:0000259" key="6">
    <source>
        <dbReference type="Pfam" id="PF01266"/>
    </source>
</evidence>
<reference evidence="7 8" key="1">
    <citation type="journal article" date="2018" name="Sci. Rep.">
        <title>Genome sequence of the cauliflower mushroom Sparassis crispa (Hanabiratake) and its association with beneficial usage.</title>
        <authorList>
            <person name="Kiyama R."/>
            <person name="Furutani Y."/>
            <person name="Kawaguchi K."/>
            <person name="Nakanishi T."/>
        </authorList>
    </citation>
    <scope>NUCLEOTIDE SEQUENCE [LARGE SCALE GENOMIC DNA]</scope>
</reference>
<gene>
    <name evidence="7" type="ORF">SCP_1102740</name>
</gene>
<dbReference type="SUPFAM" id="SSF51905">
    <property type="entry name" value="FAD/NAD(P)-binding domain"/>
    <property type="match status" value="1"/>
</dbReference>
<feature type="transmembrane region" description="Helical" evidence="5">
    <location>
        <begin position="456"/>
        <end position="473"/>
    </location>
</feature>
<dbReference type="InterPro" id="IPR036188">
    <property type="entry name" value="FAD/NAD-bd_sf"/>
</dbReference>
<comment type="caution">
    <text evidence="7">The sequence shown here is derived from an EMBL/GenBank/DDBJ whole genome shotgun (WGS) entry which is preliminary data.</text>
</comment>
<sequence length="533" mass="60077">MVDLVPDVPDLCEFAEVLVLNWIYLLLQALITRLFVRRASSSRQPGRIAIIGTGATGVACAAHALSQGFEVVLFGQEEDYGGIWSHSNSSTRLRSTSLFYRFHPTVLWRHFFPLRDEILEEIHRLVDKYDLDSRMHLCCKVLDIRRATAEEVLTYAEIQGKKALPFYGSPAQWIVRYHIGGGIENAPIKDETTNEDIFDAVVVAVGKCGRPKAIMMKGMPTSTRHTGEGACERDTATSRQTGNVFSGAVYHSSETGDDPIFAGRRVVILGDDAPSFDAVDLGRARKCVVIANDDKWILPYNMLLYSLISLGKYMPFRCIWEKRFTHALANYTYQGVEELVPHSLGIFEGKIVWNDYLIQHIRAERCQYIRGSANCLSARSVHVNLKQDGSQVFQGEKEFPADVVVLCTGFEDPDMGFLPLTLFPEGWNKQDLFLQAFSPEDLSVMVMDPSLRTGRTIWPLIGVYMRLLLIFLMKPEMRPMQSDMRDCVDASKLLARTPLYGIANFGLQLLPSFIYRHGVAGARLMLFILLGWE</sequence>
<dbReference type="Proteomes" id="UP000287166">
    <property type="component" value="Unassembled WGS sequence"/>
</dbReference>